<keyword evidence="5" id="KW-1185">Reference proteome</keyword>
<evidence type="ECO:0000256" key="1">
    <source>
        <dbReference type="ARBA" id="ARBA00022737"/>
    </source>
</evidence>
<dbReference type="PANTHER" id="PTHR10039">
    <property type="entry name" value="AMELOGENIN"/>
    <property type="match status" value="1"/>
</dbReference>
<dbReference type="SUPFAM" id="SSF52540">
    <property type="entry name" value="P-loop containing nucleoside triphosphate hydrolases"/>
    <property type="match status" value="1"/>
</dbReference>
<dbReference type="AlphaFoldDB" id="F8PN53"/>
<accession>F8PN53</accession>
<dbReference type="Proteomes" id="UP000008063">
    <property type="component" value="Unassembled WGS sequence"/>
</dbReference>
<dbReference type="OMA" id="FLAYMCH"/>
<proteinExistence type="predicted"/>
<dbReference type="Pfam" id="PF24883">
    <property type="entry name" value="NPHP3_N"/>
    <property type="match status" value="1"/>
</dbReference>
<dbReference type="InterPro" id="IPR027417">
    <property type="entry name" value="P-loop_NTPase"/>
</dbReference>
<dbReference type="EMBL" id="GL945476">
    <property type="protein sequence ID" value="EGO03035.1"/>
    <property type="molecule type" value="Genomic_DNA"/>
</dbReference>
<keyword evidence="1" id="KW-0677">Repeat</keyword>
<feature type="domain" description="Nephrocystin 3-like N-terminal" evidence="3">
    <location>
        <begin position="109"/>
        <end position="271"/>
    </location>
</feature>
<name>F8PN53_SERL3</name>
<dbReference type="Gene3D" id="3.40.50.300">
    <property type="entry name" value="P-loop containing nucleotide triphosphate hydrolases"/>
    <property type="match status" value="1"/>
</dbReference>
<gene>
    <name evidence="4" type="ORF">SERLA73DRAFT_158691</name>
</gene>
<sequence>MSDHNRLNPHIPQPQRNTETSGNPHHIEQNTFLSGSSAGMFNHSANTHVQHSIFNEISGSQNHVVNNIMNVAAMPSLYELLQPVNASYRDRAGKRARCLQGTRKDVLTTIQKWVDQLETSQPICWLNGPAGFGKSTIAQTIAEWCADQKRLAASFFFFRGMGHREKMSHLIPTLAFQLSSTVRGMEPLLKNALDKEPYILNTPLNYQFDILIMEPIIVCNRKRLPVVIVIDALDECIRQGGVSMEEFIDVVIDACGARKSEVPFRLFITSRIEEHLRKKLETPDAEGVILQLKLQNFDATEDIRMFFQSEFKRIYHANRKLMLMDKVPQPWPSPEILDVLVKKAAGSYIYSSTFVDFVSEKGGMPHQKLLDALKAHGLDNLYSQVFSNALYPGGTPVAMAELVRIMGVLLLLRYTLSIKELATFLNIPPRTLVEYFLSIQSILLIPESDIDPVQLVHTSLRDFLMIPARSGTYFIDPPIRHISIAIGCLDIMTKNKTEFLFEKEPLHSSLDPWLHSMIVYTMRHGMESRFPPLELSQCPQSLQSTLTSLYNMLDQTIFVRIVLVSCINH</sequence>
<dbReference type="InParanoid" id="F8PN53"/>
<organism evidence="5">
    <name type="scientific">Serpula lacrymans var. lacrymans (strain S7.3)</name>
    <name type="common">Dry rot fungus</name>
    <dbReference type="NCBI Taxonomy" id="936435"/>
    <lineage>
        <taxon>Eukaryota</taxon>
        <taxon>Fungi</taxon>
        <taxon>Dikarya</taxon>
        <taxon>Basidiomycota</taxon>
        <taxon>Agaricomycotina</taxon>
        <taxon>Agaricomycetes</taxon>
        <taxon>Agaricomycetidae</taxon>
        <taxon>Boletales</taxon>
        <taxon>Coniophorineae</taxon>
        <taxon>Serpulaceae</taxon>
        <taxon>Serpula</taxon>
    </lineage>
</organism>
<feature type="compositionally biased region" description="Polar residues" evidence="2">
    <location>
        <begin position="14"/>
        <end position="39"/>
    </location>
</feature>
<dbReference type="eggNOG" id="KOG0266">
    <property type="taxonomic scope" value="Eukaryota"/>
</dbReference>
<evidence type="ECO:0000313" key="4">
    <source>
        <dbReference type="EMBL" id="EGO03035.1"/>
    </source>
</evidence>
<feature type="region of interest" description="Disordered" evidence="2">
    <location>
        <begin position="1"/>
        <end position="39"/>
    </location>
</feature>
<dbReference type="InterPro" id="IPR056884">
    <property type="entry name" value="NPHP3-like_N"/>
</dbReference>
<dbReference type="STRING" id="936435.F8PN53"/>
<dbReference type="HOGENOM" id="CLU_000288_6_10_1"/>
<evidence type="ECO:0000259" key="3">
    <source>
        <dbReference type="Pfam" id="PF24883"/>
    </source>
</evidence>
<protein>
    <recommendedName>
        <fullName evidence="3">Nephrocystin 3-like N-terminal domain-containing protein</fullName>
    </recommendedName>
</protein>
<dbReference type="OrthoDB" id="4760524at2759"/>
<evidence type="ECO:0000313" key="5">
    <source>
        <dbReference type="Proteomes" id="UP000008063"/>
    </source>
</evidence>
<dbReference type="PANTHER" id="PTHR10039:SF15">
    <property type="entry name" value="NACHT DOMAIN-CONTAINING PROTEIN"/>
    <property type="match status" value="1"/>
</dbReference>
<reference evidence="5" key="1">
    <citation type="journal article" date="2011" name="Science">
        <title>The plant cell wall-decomposing machinery underlies the functional diversity of forest fungi.</title>
        <authorList>
            <person name="Eastwood D.C."/>
            <person name="Floudas D."/>
            <person name="Binder M."/>
            <person name="Majcherczyk A."/>
            <person name="Schneider P."/>
            <person name="Aerts A."/>
            <person name="Asiegbu F.O."/>
            <person name="Baker S.E."/>
            <person name="Barry K."/>
            <person name="Bendiksby M."/>
            <person name="Blumentritt M."/>
            <person name="Coutinho P.M."/>
            <person name="Cullen D."/>
            <person name="de Vries R.P."/>
            <person name="Gathman A."/>
            <person name="Goodell B."/>
            <person name="Henrissat B."/>
            <person name="Ihrmark K."/>
            <person name="Kauserud H."/>
            <person name="Kohler A."/>
            <person name="LaButti K."/>
            <person name="Lapidus A."/>
            <person name="Lavin J.L."/>
            <person name="Lee Y.-H."/>
            <person name="Lindquist E."/>
            <person name="Lilly W."/>
            <person name="Lucas S."/>
            <person name="Morin E."/>
            <person name="Murat C."/>
            <person name="Oguiza J.A."/>
            <person name="Park J."/>
            <person name="Pisabarro A.G."/>
            <person name="Riley R."/>
            <person name="Rosling A."/>
            <person name="Salamov A."/>
            <person name="Schmidt O."/>
            <person name="Schmutz J."/>
            <person name="Skrede I."/>
            <person name="Stenlid J."/>
            <person name="Wiebenga A."/>
            <person name="Xie X."/>
            <person name="Kuees U."/>
            <person name="Hibbett D.S."/>
            <person name="Hoffmeister D."/>
            <person name="Hoegberg N."/>
            <person name="Martin F."/>
            <person name="Grigoriev I.V."/>
            <person name="Watkinson S.C."/>
        </authorList>
    </citation>
    <scope>NUCLEOTIDE SEQUENCE [LARGE SCALE GENOMIC DNA]</scope>
    <source>
        <strain evidence="5">strain S7.3</strain>
    </source>
</reference>
<evidence type="ECO:0000256" key="2">
    <source>
        <dbReference type="SAM" id="MobiDB-lite"/>
    </source>
</evidence>